<gene>
    <name evidence="3" type="ORF">PROFUN_15168</name>
</gene>
<comment type="caution">
    <text evidence="3">The sequence shown here is derived from an EMBL/GenBank/DDBJ whole genome shotgun (WGS) entry which is preliminary data.</text>
</comment>
<evidence type="ECO:0000256" key="2">
    <source>
        <dbReference type="SAM" id="MobiDB-lite"/>
    </source>
</evidence>
<proteinExistence type="predicted"/>
<organism evidence="3 4">
    <name type="scientific">Planoprotostelium fungivorum</name>
    <dbReference type="NCBI Taxonomy" id="1890364"/>
    <lineage>
        <taxon>Eukaryota</taxon>
        <taxon>Amoebozoa</taxon>
        <taxon>Evosea</taxon>
        <taxon>Variosea</taxon>
        <taxon>Cavosteliida</taxon>
        <taxon>Cavosteliaceae</taxon>
        <taxon>Planoprotostelium</taxon>
    </lineage>
</organism>
<keyword evidence="4" id="KW-1185">Reference proteome</keyword>
<feature type="compositionally biased region" description="Basic and acidic residues" evidence="2">
    <location>
        <begin position="134"/>
        <end position="143"/>
    </location>
</feature>
<evidence type="ECO:0000313" key="3">
    <source>
        <dbReference type="EMBL" id="PRP75154.1"/>
    </source>
</evidence>
<dbReference type="InParanoid" id="A0A2P6MTZ4"/>
<protein>
    <recommendedName>
        <fullName evidence="5">PX domain-containing protein</fullName>
    </recommendedName>
</protein>
<reference evidence="3 4" key="1">
    <citation type="journal article" date="2018" name="Genome Biol. Evol.">
        <title>Multiple Roots of Fruiting Body Formation in Amoebozoa.</title>
        <authorList>
            <person name="Hillmann F."/>
            <person name="Forbes G."/>
            <person name="Novohradska S."/>
            <person name="Ferling I."/>
            <person name="Riege K."/>
            <person name="Groth M."/>
            <person name="Westermann M."/>
            <person name="Marz M."/>
            <person name="Spaller T."/>
            <person name="Winckler T."/>
            <person name="Schaap P."/>
            <person name="Glockner G."/>
        </authorList>
    </citation>
    <scope>NUCLEOTIDE SEQUENCE [LARGE SCALE GENOMIC DNA]</scope>
    <source>
        <strain evidence="3 4">Jena</strain>
    </source>
</reference>
<evidence type="ECO:0008006" key="5">
    <source>
        <dbReference type="Google" id="ProtNLM"/>
    </source>
</evidence>
<feature type="region of interest" description="Disordered" evidence="2">
    <location>
        <begin position="131"/>
        <end position="158"/>
    </location>
</feature>
<dbReference type="AlphaFoldDB" id="A0A2P6MTZ4"/>
<evidence type="ECO:0000256" key="1">
    <source>
        <dbReference type="SAM" id="Coils"/>
    </source>
</evidence>
<dbReference type="EMBL" id="MDYQ01000417">
    <property type="protein sequence ID" value="PRP75154.1"/>
    <property type="molecule type" value="Genomic_DNA"/>
</dbReference>
<accession>A0A2P6MTZ4</accession>
<evidence type="ECO:0000313" key="4">
    <source>
        <dbReference type="Proteomes" id="UP000241769"/>
    </source>
</evidence>
<keyword evidence="1" id="KW-0175">Coiled coil</keyword>
<feature type="region of interest" description="Disordered" evidence="2">
    <location>
        <begin position="499"/>
        <end position="520"/>
    </location>
</feature>
<name>A0A2P6MTZ4_9EUKA</name>
<sequence length="520" mass="60117">MSSQMEPDVWFITLNNQLDSQVSDSEDVGSNSDQIGAVFTVDASGDNHYESWSCQLSLEELHQFWVEMRNFGVVNKLPLPHWPTIPEVTGKSFNSFFGKKRFEANEKQKKQIEDFFLGISRSPVLNSSSPIRKNFSEAAEKEREKKRRQKETRDRLIGSQSDLHESLKGLDESGNEVDLYLLPKVPQATFPIPTVIYLGSQRINEVLMLQPIYEHITECITRFLAVHDLASSPQATEEQLMSILESQRERLLRDSDTLEAERISLHKAMRECEEVKKEGTLRRFIAECIVEVERAVRWERNLDSIVFMKLEQIHMTSPLMGREGMKHANLSDLYRQYETKSNELMIALGSTDMAEMQKASSSMRDLILQIERDVNVLHEKKNTLSTLDTRIVESLDRLLGTLKKNGVSVLKLIEGKLFQCIDGSAGMCEGTEQSAKKDILRQVKTMRRQLRDIRSQSTEADMDEAAQKHVMHQIEDIEENVENFRHNFCNQFGMRDSTIEREKEESSRRHEKYQEDMFQL</sequence>
<feature type="coiled-coil region" evidence="1">
    <location>
        <begin position="241"/>
        <end position="278"/>
    </location>
</feature>
<dbReference type="Proteomes" id="UP000241769">
    <property type="component" value="Unassembled WGS sequence"/>
</dbReference>